<comment type="caution">
    <text evidence="2">The sequence shown here is derived from an EMBL/GenBank/DDBJ whole genome shotgun (WGS) entry which is preliminary data.</text>
</comment>
<dbReference type="InterPro" id="IPR028889">
    <property type="entry name" value="USP"/>
</dbReference>
<protein>
    <submittedName>
        <fullName evidence="2">Cysteine peptidase</fullName>
    </submittedName>
</protein>
<dbReference type="GO" id="GO:0016579">
    <property type="term" value="P:protein deubiquitination"/>
    <property type="evidence" value="ECO:0007669"/>
    <property type="project" value="InterPro"/>
</dbReference>
<dbReference type="GO" id="GO:0004843">
    <property type="term" value="F:cysteine-type deubiquitinase activity"/>
    <property type="evidence" value="ECO:0007669"/>
    <property type="project" value="InterPro"/>
</dbReference>
<sequence length="286" mass="32923">MKQGGFVKSAGRGSKDPLALEQAVAPAIPVPFVGLINEGCTCYLNSLLQMLFHLCYFRNAVYLTPTDANDESCSIPRALQSVFHEMEVRRTPVHTKKLTAAFDWTESELYSQHDIQEMATLLRDNLEERMKGSVSEGAINRMFEGYGEQVVATLDKSFCSRSRDTFYDIHLPLEGHTNLMDSLRSLTAKDMLVGDNKYRVEEPGREPQYKDAQKSYEFRRFPPVIWFHLKRFEMDLTSPILETKKVNSYLEFPVELSLEELEHETPSNWGEYATQVFLGIWVMKRK</sequence>
<proteinExistence type="predicted"/>
<dbReference type="PROSITE" id="PS50235">
    <property type="entry name" value="USP_3"/>
    <property type="match status" value="1"/>
</dbReference>
<accession>A0A3L6L0Z1</accession>
<dbReference type="Pfam" id="PF00443">
    <property type="entry name" value="UCH"/>
    <property type="match status" value="1"/>
</dbReference>
<dbReference type="PANTHER" id="PTHR24006:SF925">
    <property type="entry name" value="UBIQUITINYL HYDROLASE 1"/>
    <property type="match status" value="1"/>
</dbReference>
<reference evidence="2" key="1">
    <citation type="submission" date="2018-09" db="EMBL/GenBank/DDBJ databases">
        <title>whole genome sequence of T. equiperdum IVM-t1 strain.</title>
        <authorList>
            <person name="Suganuma K."/>
        </authorList>
    </citation>
    <scope>NUCLEOTIDE SEQUENCE [LARGE SCALE GENOMIC DNA]</scope>
    <source>
        <strain evidence="2">IVM-t1</strain>
    </source>
</reference>
<dbReference type="GO" id="GO:0005634">
    <property type="term" value="C:nucleus"/>
    <property type="evidence" value="ECO:0007669"/>
    <property type="project" value="TreeGrafter"/>
</dbReference>
<feature type="domain" description="USP" evidence="1">
    <location>
        <begin position="33"/>
        <end position="286"/>
    </location>
</feature>
<dbReference type="GO" id="GO:0005829">
    <property type="term" value="C:cytosol"/>
    <property type="evidence" value="ECO:0007669"/>
    <property type="project" value="TreeGrafter"/>
</dbReference>
<dbReference type="Gene3D" id="3.90.70.10">
    <property type="entry name" value="Cysteine proteinases"/>
    <property type="match status" value="1"/>
</dbReference>
<dbReference type="Proteomes" id="UP000266743">
    <property type="component" value="Chromosome 9"/>
</dbReference>
<dbReference type="InterPro" id="IPR038765">
    <property type="entry name" value="Papain-like_cys_pep_sf"/>
</dbReference>
<dbReference type="InterPro" id="IPR050164">
    <property type="entry name" value="Peptidase_C19"/>
</dbReference>
<dbReference type="InterPro" id="IPR001394">
    <property type="entry name" value="Peptidase_C19_UCH"/>
</dbReference>
<dbReference type="EMBL" id="QSBY01000009">
    <property type="protein sequence ID" value="RHW70289.1"/>
    <property type="molecule type" value="Genomic_DNA"/>
</dbReference>
<gene>
    <name evidence="2" type="ORF">DPX39_090025200</name>
</gene>
<dbReference type="PANTHER" id="PTHR24006">
    <property type="entry name" value="UBIQUITIN CARBOXYL-TERMINAL HYDROLASE"/>
    <property type="match status" value="1"/>
</dbReference>
<evidence type="ECO:0000313" key="2">
    <source>
        <dbReference type="EMBL" id="RHW70289.1"/>
    </source>
</evidence>
<dbReference type="AlphaFoldDB" id="A0A3L6L0Z1"/>
<dbReference type="SUPFAM" id="SSF54001">
    <property type="entry name" value="Cysteine proteinases"/>
    <property type="match status" value="1"/>
</dbReference>
<name>A0A3L6L0Z1_9TRYP</name>
<evidence type="ECO:0000259" key="1">
    <source>
        <dbReference type="PROSITE" id="PS50235"/>
    </source>
</evidence>
<organism evidence="2">
    <name type="scientific">Trypanosoma brucei equiperdum</name>
    <dbReference type="NCBI Taxonomy" id="630700"/>
    <lineage>
        <taxon>Eukaryota</taxon>
        <taxon>Discoba</taxon>
        <taxon>Euglenozoa</taxon>
        <taxon>Kinetoplastea</taxon>
        <taxon>Metakinetoplastina</taxon>
        <taxon>Trypanosomatida</taxon>
        <taxon>Trypanosomatidae</taxon>
        <taxon>Trypanosoma</taxon>
    </lineage>
</organism>